<dbReference type="EMBL" id="JAPMKV010000009">
    <property type="protein sequence ID" value="MCX7445779.1"/>
    <property type="molecule type" value="Genomic_DNA"/>
</dbReference>
<feature type="region of interest" description="Disordered" evidence="1">
    <location>
        <begin position="1"/>
        <end position="37"/>
    </location>
</feature>
<dbReference type="Proteomes" id="UP001071478">
    <property type="component" value="Unassembled WGS sequence"/>
</dbReference>
<evidence type="ECO:0000256" key="1">
    <source>
        <dbReference type="SAM" id="MobiDB-lite"/>
    </source>
</evidence>
<evidence type="ECO:0000313" key="5">
    <source>
        <dbReference type="Proteomes" id="UP001071478"/>
    </source>
</evidence>
<feature type="domain" description="DUF5926" evidence="2">
    <location>
        <begin position="37"/>
        <end position="304"/>
    </location>
</feature>
<sequence length="304" mass="33012">MAKKKKNEDLPEGMSRRQAKLAARAAERAALDRDPRPYDGLAMEADLVALQEFVPSATAELKVTGLDHPVTLCTVLPGAVAAVVRENADGGLERLVALQVQAHSHNPGRDLAHALNWVRDAESGQTLESTIADGSQPDIKDLIDPTTTLEPTAHDTFDWWLADGAALDPMMQQGIQQANAAIMPSEAVPADVEGTVWWIDPGEKAHVRWVRPGNEDKLIAALARIGAAGELTLGEGTKFAGVFRTHGLAVPVFDLPRETAPTEFVTPLEELDKKIIRELDNDAPLTADERKQLDNIKSRQVTIR</sequence>
<accession>A0A9Q4C9Z9</accession>
<protein>
    <submittedName>
        <fullName evidence="4">DUF5926 family protein</fullName>
    </submittedName>
</protein>
<evidence type="ECO:0000313" key="4">
    <source>
        <dbReference type="EMBL" id="MCX7469375.1"/>
    </source>
</evidence>
<gene>
    <name evidence="3" type="ORF">OS125_11105</name>
    <name evidence="4" type="ORF">OS129_10910</name>
</gene>
<dbReference type="Pfam" id="PF19348">
    <property type="entry name" value="DUF5926"/>
    <property type="match status" value="1"/>
</dbReference>
<feature type="compositionally biased region" description="Basic and acidic residues" evidence="1">
    <location>
        <begin position="25"/>
        <end position="37"/>
    </location>
</feature>
<reference evidence="4" key="1">
    <citation type="submission" date="2022-11" db="EMBL/GenBank/DDBJ databases">
        <title>Corynebacterium sp. isolated from Penguins.</title>
        <authorList>
            <person name="Sedlar K."/>
            <person name="Svec P."/>
        </authorList>
    </citation>
    <scope>NUCLEOTIDE SEQUENCE</scope>
    <source>
        <strain evidence="3">P7003</strain>
        <strain evidence="4">P7374</strain>
    </source>
</reference>
<dbReference type="EMBL" id="JAPMKU010000007">
    <property type="protein sequence ID" value="MCX7469375.1"/>
    <property type="molecule type" value="Genomic_DNA"/>
</dbReference>
<evidence type="ECO:0000259" key="2">
    <source>
        <dbReference type="Pfam" id="PF19348"/>
    </source>
</evidence>
<name>A0A9Q4C9Z9_9CORY</name>
<proteinExistence type="predicted"/>
<dbReference type="Proteomes" id="UP001081709">
    <property type="component" value="Unassembled WGS sequence"/>
</dbReference>
<organism evidence="4 5">
    <name type="scientific">Corynebacterium pygosceleis</name>
    <dbReference type="NCBI Taxonomy" id="2800406"/>
    <lineage>
        <taxon>Bacteria</taxon>
        <taxon>Bacillati</taxon>
        <taxon>Actinomycetota</taxon>
        <taxon>Actinomycetes</taxon>
        <taxon>Mycobacteriales</taxon>
        <taxon>Corynebacteriaceae</taxon>
        <taxon>Corynebacterium</taxon>
    </lineage>
</organism>
<evidence type="ECO:0000313" key="6">
    <source>
        <dbReference type="Proteomes" id="UP001081709"/>
    </source>
</evidence>
<dbReference type="AlphaFoldDB" id="A0A9Q4C9Z9"/>
<dbReference type="InterPro" id="IPR045970">
    <property type="entry name" value="DUF5926"/>
</dbReference>
<evidence type="ECO:0000313" key="3">
    <source>
        <dbReference type="EMBL" id="MCX7445779.1"/>
    </source>
</evidence>
<comment type="caution">
    <text evidence="4">The sequence shown here is derived from an EMBL/GenBank/DDBJ whole genome shotgun (WGS) entry which is preliminary data.</text>
</comment>
<dbReference type="RefSeq" id="WP_248168399.1">
    <property type="nucleotide sequence ID" value="NZ_JALNJA010000004.1"/>
</dbReference>
<keyword evidence="6" id="KW-1185">Reference proteome</keyword>